<evidence type="ECO:0000256" key="1">
    <source>
        <dbReference type="ARBA" id="ARBA00022603"/>
    </source>
</evidence>
<gene>
    <name evidence="4" type="ORF">RM533_06945</name>
</gene>
<proteinExistence type="predicted"/>
<dbReference type="EMBL" id="JAVRHS010000004">
    <property type="protein sequence ID" value="MDT0575919.1"/>
    <property type="molecule type" value="Genomic_DNA"/>
</dbReference>
<keyword evidence="1 4" id="KW-0489">Methyltransferase</keyword>
<organism evidence="4 5">
    <name type="scientific">Croceicoccus esteveae</name>
    <dbReference type="NCBI Taxonomy" id="3075597"/>
    <lineage>
        <taxon>Bacteria</taxon>
        <taxon>Pseudomonadati</taxon>
        <taxon>Pseudomonadota</taxon>
        <taxon>Alphaproteobacteria</taxon>
        <taxon>Sphingomonadales</taxon>
        <taxon>Erythrobacteraceae</taxon>
        <taxon>Croceicoccus</taxon>
    </lineage>
</organism>
<dbReference type="PANTHER" id="PTHR43464:SF19">
    <property type="entry name" value="UBIQUINONE BIOSYNTHESIS O-METHYLTRANSFERASE, MITOCHONDRIAL"/>
    <property type="match status" value="1"/>
</dbReference>
<dbReference type="InterPro" id="IPR029063">
    <property type="entry name" value="SAM-dependent_MTases_sf"/>
</dbReference>
<reference evidence="4 5" key="1">
    <citation type="submission" date="2023-09" db="EMBL/GenBank/DDBJ databases">
        <authorList>
            <person name="Rey-Velasco X."/>
        </authorList>
    </citation>
    <scope>NUCLEOTIDE SEQUENCE [LARGE SCALE GENOMIC DNA]</scope>
    <source>
        <strain evidence="4 5">F390</strain>
    </source>
</reference>
<evidence type="ECO:0000256" key="3">
    <source>
        <dbReference type="ARBA" id="ARBA00022691"/>
    </source>
</evidence>
<dbReference type="SUPFAM" id="SSF53335">
    <property type="entry name" value="S-adenosyl-L-methionine-dependent methyltransferases"/>
    <property type="match status" value="1"/>
</dbReference>
<evidence type="ECO:0000256" key="2">
    <source>
        <dbReference type="ARBA" id="ARBA00022679"/>
    </source>
</evidence>
<dbReference type="Pfam" id="PF05401">
    <property type="entry name" value="NodS"/>
    <property type="match status" value="1"/>
</dbReference>
<dbReference type="Gene3D" id="3.40.50.150">
    <property type="entry name" value="Vaccinia Virus protein VP39"/>
    <property type="match status" value="1"/>
</dbReference>
<protein>
    <submittedName>
        <fullName evidence="4">SAM-dependent methyltransferase</fullName>
    </submittedName>
</protein>
<dbReference type="RefSeq" id="WP_311340501.1">
    <property type="nucleotide sequence ID" value="NZ_JAVRHS010000004.1"/>
</dbReference>
<evidence type="ECO:0000313" key="4">
    <source>
        <dbReference type="EMBL" id="MDT0575919.1"/>
    </source>
</evidence>
<evidence type="ECO:0000313" key="5">
    <source>
        <dbReference type="Proteomes" id="UP001259803"/>
    </source>
</evidence>
<comment type="caution">
    <text evidence="4">The sequence shown here is derived from an EMBL/GenBank/DDBJ whole genome shotgun (WGS) entry which is preliminary data.</text>
</comment>
<keyword evidence="2" id="KW-0808">Transferase</keyword>
<dbReference type="InterPro" id="IPR008715">
    <property type="entry name" value="SAM-MeTfrase_NodS-like"/>
</dbReference>
<keyword evidence="5" id="KW-1185">Reference proteome</keyword>
<name>A0ABU2ZH45_9SPHN</name>
<dbReference type="Proteomes" id="UP001259803">
    <property type="component" value="Unassembled WGS sequence"/>
</dbReference>
<dbReference type="GO" id="GO:0008168">
    <property type="term" value="F:methyltransferase activity"/>
    <property type="evidence" value="ECO:0007669"/>
    <property type="project" value="UniProtKB-KW"/>
</dbReference>
<dbReference type="GO" id="GO:0032259">
    <property type="term" value="P:methylation"/>
    <property type="evidence" value="ECO:0007669"/>
    <property type="project" value="UniProtKB-KW"/>
</dbReference>
<sequence>MTGHDGRAGTFDRLFDGDPDPWNFAHSEYERAKREASIAALPRACYGTALEVGCATGYLTAMLAPLCDRLVALDTSHTALQLASDRLKPFAGVQLVRADVPADWPAGAFDLVVLSEVLYFLGAEEIADVARLACGALAQDGHCLLVNWTGQSNLPLTGDEVVDLFERSASWQVLHRQRAENYRLDLFASNARP</sequence>
<dbReference type="PANTHER" id="PTHR43464">
    <property type="entry name" value="METHYLTRANSFERASE"/>
    <property type="match status" value="1"/>
</dbReference>
<keyword evidence="3" id="KW-0949">S-adenosyl-L-methionine</keyword>
<dbReference type="CDD" id="cd02440">
    <property type="entry name" value="AdoMet_MTases"/>
    <property type="match status" value="1"/>
</dbReference>
<accession>A0ABU2ZH45</accession>